<feature type="region of interest" description="Disordered" evidence="1">
    <location>
        <begin position="522"/>
        <end position="557"/>
    </location>
</feature>
<evidence type="ECO:0000313" key="2">
    <source>
        <dbReference type="EMBL" id="KAF9336073.1"/>
    </source>
</evidence>
<gene>
    <name evidence="2" type="ORF">BG006_009767</name>
</gene>
<name>A0A9P5ST91_9FUNG</name>
<keyword evidence="3" id="KW-1185">Reference proteome</keyword>
<organism evidence="2 3">
    <name type="scientific">Podila minutissima</name>
    <dbReference type="NCBI Taxonomy" id="64525"/>
    <lineage>
        <taxon>Eukaryota</taxon>
        <taxon>Fungi</taxon>
        <taxon>Fungi incertae sedis</taxon>
        <taxon>Mucoromycota</taxon>
        <taxon>Mortierellomycotina</taxon>
        <taxon>Mortierellomycetes</taxon>
        <taxon>Mortierellales</taxon>
        <taxon>Mortierellaceae</taxon>
        <taxon>Podila</taxon>
    </lineage>
</organism>
<dbReference type="AlphaFoldDB" id="A0A9P5ST91"/>
<evidence type="ECO:0008006" key="4">
    <source>
        <dbReference type="Google" id="ProtNLM"/>
    </source>
</evidence>
<dbReference type="EMBL" id="JAAAUY010000073">
    <property type="protein sequence ID" value="KAF9336073.1"/>
    <property type="molecule type" value="Genomic_DNA"/>
</dbReference>
<dbReference type="Proteomes" id="UP000696485">
    <property type="component" value="Unassembled WGS sequence"/>
</dbReference>
<protein>
    <recommendedName>
        <fullName evidence="4">F-box domain-containing protein</fullName>
    </recommendedName>
</protein>
<evidence type="ECO:0000256" key="1">
    <source>
        <dbReference type="SAM" id="MobiDB-lite"/>
    </source>
</evidence>
<reference evidence="2" key="1">
    <citation type="journal article" date="2020" name="Fungal Divers.">
        <title>Resolving the Mortierellaceae phylogeny through synthesis of multi-gene phylogenetics and phylogenomics.</title>
        <authorList>
            <person name="Vandepol N."/>
            <person name="Liber J."/>
            <person name="Desiro A."/>
            <person name="Na H."/>
            <person name="Kennedy M."/>
            <person name="Barry K."/>
            <person name="Grigoriev I.V."/>
            <person name="Miller A.N."/>
            <person name="O'Donnell K."/>
            <person name="Stajich J.E."/>
            <person name="Bonito G."/>
        </authorList>
    </citation>
    <scope>NUCLEOTIDE SEQUENCE</scope>
    <source>
        <strain evidence="2">NVP1</strain>
    </source>
</reference>
<accession>A0A9P5ST91</accession>
<feature type="compositionally biased region" description="Polar residues" evidence="1">
    <location>
        <begin position="531"/>
        <end position="557"/>
    </location>
</feature>
<proteinExistence type="predicted"/>
<evidence type="ECO:0000313" key="3">
    <source>
        <dbReference type="Proteomes" id="UP000696485"/>
    </source>
</evidence>
<sequence length="752" mass="83445">MRPTHAQRIQNQEESLFLQLPFELLRLVVADIDDPIDLLHLSHVSSFLLKEAIVPKDWFRLYRSQLPTWSRGIQPHDLPDLVVQDISGIKLHLCAWKRHTVREARFRKRNSLLLPPSAPSGNSTNTFTPAATDVATTIATAVEAHDPPEIVLHHAAQNTDVASTQHSNLPEQQGEARLDLPSLQGGVTTPTPSLTSSTTTTINASTAAVVTASRDVTFVNNPPIPMTKVWVPLGEARSYPSDPETTTSNFKLIGSPVYHADSVAKTTVAASIVARPLPLPDVVPVHQSYEHKLLLYSFPELTKPIAICESKLWYESAKSAMPWNHAPQVTQVVDIKHYPRCRNADNRMRVLVLLAFGNNAGPLAQEGGDLHILDIWNLVLAIELWIPDSATSDSIYTIQELGQVGLVRPTTRTHVFRGRIANLYTAPDPVTQEPLDCLALFGIQHSADSRAIIIKSILFQDEALYPLRKKNLGKNVSCMATFPSNSGYERLLVIFNRLGRGMIWDWVNDMQVAQLHLPQDGIRRTEHPGEQGSTESSTVGGTQTQAGQSIQSTGSTQLSVQGTLSQTSENSELYFWGVQVNWAIELPHTLPIEPAQRKSFRIVILADGIVNEWKACWWHVDSDMLGISEVDLKAPAPSLTNATSTNEPLQIWYATSTRFENESLGLCRNGQNPEPLLFIAFVIWNRYMIGLTSRLGVTMLAMEEGPSSSGVDRQWASFLEDSENNPLVDVATVGESLVITRRHGHLIWFFYT</sequence>
<comment type="caution">
    <text evidence="2">The sequence shown here is derived from an EMBL/GenBank/DDBJ whole genome shotgun (WGS) entry which is preliminary data.</text>
</comment>